<dbReference type="Proteomes" id="UP000184476">
    <property type="component" value="Unassembled WGS sequence"/>
</dbReference>
<proteinExistence type="predicted"/>
<name>A0A1M4VDY9_9BACL</name>
<sequence>MKKQRETNEKLEESPLTPLFEDIGILIAGNQTTKDGKTLREVKPDKYMPKTLFGHFVDGVVSRAIHDAKVKHGMEYESEEDK</sequence>
<protein>
    <submittedName>
        <fullName evidence="1">Uncharacterized protein</fullName>
    </submittedName>
</protein>
<keyword evidence="2" id="KW-1185">Reference proteome</keyword>
<dbReference type="EMBL" id="FQVL01000002">
    <property type="protein sequence ID" value="SHE67209.1"/>
    <property type="molecule type" value="Genomic_DNA"/>
</dbReference>
<organism evidence="1 2">
    <name type="scientific">Seinonella peptonophila</name>
    <dbReference type="NCBI Taxonomy" id="112248"/>
    <lineage>
        <taxon>Bacteria</taxon>
        <taxon>Bacillati</taxon>
        <taxon>Bacillota</taxon>
        <taxon>Bacilli</taxon>
        <taxon>Bacillales</taxon>
        <taxon>Thermoactinomycetaceae</taxon>
        <taxon>Seinonella</taxon>
    </lineage>
</organism>
<dbReference type="STRING" id="112248.SAMN05444392_102316"/>
<reference evidence="1 2" key="1">
    <citation type="submission" date="2016-11" db="EMBL/GenBank/DDBJ databases">
        <authorList>
            <person name="Jaros S."/>
            <person name="Januszkiewicz K."/>
            <person name="Wedrychowicz H."/>
        </authorList>
    </citation>
    <scope>NUCLEOTIDE SEQUENCE [LARGE SCALE GENOMIC DNA]</scope>
    <source>
        <strain evidence="1 2">DSM 44666</strain>
    </source>
</reference>
<dbReference type="RefSeq" id="WP_073153815.1">
    <property type="nucleotide sequence ID" value="NZ_FQVL01000002.1"/>
</dbReference>
<dbReference type="AlphaFoldDB" id="A0A1M4VDY9"/>
<evidence type="ECO:0000313" key="2">
    <source>
        <dbReference type="Proteomes" id="UP000184476"/>
    </source>
</evidence>
<evidence type="ECO:0000313" key="1">
    <source>
        <dbReference type="EMBL" id="SHE67209.1"/>
    </source>
</evidence>
<gene>
    <name evidence="1" type="ORF">SAMN05444392_102316</name>
</gene>
<accession>A0A1M4VDY9</accession>